<dbReference type="InterPro" id="IPR025857">
    <property type="entry name" value="MacB_PCD"/>
</dbReference>
<evidence type="ECO:0000256" key="3">
    <source>
        <dbReference type="ARBA" id="ARBA00022692"/>
    </source>
</evidence>
<evidence type="ECO:0000259" key="8">
    <source>
        <dbReference type="Pfam" id="PF02687"/>
    </source>
</evidence>
<dbReference type="Pfam" id="PF12704">
    <property type="entry name" value="MacB_PCD"/>
    <property type="match status" value="2"/>
</dbReference>
<dbReference type="RefSeq" id="WP_263339053.1">
    <property type="nucleotide sequence ID" value="NZ_JAGSYH010000005.1"/>
</dbReference>
<feature type="transmembrane region" description="Helical" evidence="7">
    <location>
        <begin position="449"/>
        <end position="468"/>
    </location>
</feature>
<dbReference type="NCBIfam" id="TIGR03434">
    <property type="entry name" value="ADOP"/>
    <property type="match status" value="1"/>
</dbReference>
<keyword evidence="3 7" id="KW-0812">Transmembrane</keyword>
<evidence type="ECO:0000256" key="1">
    <source>
        <dbReference type="ARBA" id="ARBA00004651"/>
    </source>
</evidence>
<dbReference type="InterPro" id="IPR017800">
    <property type="entry name" value="ADOP"/>
</dbReference>
<gene>
    <name evidence="10" type="ORF">ACFPT7_11490</name>
</gene>
<evidence type="ECO:0000313" key="10">
    <source>
        <dbReference type="EMBL" id="MFC5862917.1"/>
    </source>
</evidence>
<keyword evidence="2" id="KW-1003">Cell membrane</keyword>
<feature type="transmembrane region" description="Helical" evidence="7">
    <location>
        <begin position="303"/>
        <end position="326"/>
    </location>
</feature>
<dbReference type="EMBL" id="JBHSPH010000003">
    <property type="protein sequence ID" value="MFC5862917.1"/>
    <property type="molecule type" value="Genomic_DNA"/>
</dbReference>
<feature type="transmembrane region" description="Helical" evidence="7">
    <location>
        <begin position="778"/>
        <end position="800"/>
    </location>
</feature>
<feature type="transmembrane region" description="Helical" evidence="7">
    <location>
        <begin position="358"/>
        <end position="384"/>
    </location>
</feature>
<evidence type="ECO:0000256" key="5">
    <source>
        <dbReference type="ARBA" id="ARBA00023136"/>
    </source>
</evidence>
<dbReference type="Proteomes" id="UP001596091">
    <property type="component" value="Unassembled WGS sequence"/>
</dbReference>
<feature type="transmembrane region" description="Helical" evidence="7">
    <location>
        <begin position="21"/>
        <end position="47"/>
    </location>
</feature>
<evidence type="ECO:0000256" key="7">
    <source>
        <dbReference type="SAM" id="Phobius"/>
    </source>
</evidence>
<feature type="transmembrane region" description="Helical" evidence="7">
    <location>
        <begin position="729"/>
        <end position="751"/>
    </location>
</feature>
<dbReference type="PANTHER" id="PTHR30572:SF4">
    <property type="entry name" value="ABC TRANSPORTER PERMEASE YTRF"/>
    <property type="match status" value="1"/>
</dbReference>
<name>A0ABW1EI14_9BACT</name>
<evidence type="ECO:0000256" key="2">
    <source>
        <dbReference type="ARBA" id="ARBA00022475"/>
    </source>
</evidence>
<evidence type="ECO:0000313" key="11">
    <source>
        <dbReference type="Proteomes" id="UP001596091"/>
    </source>
</evidence>
<dbReference type="Pfam" id="PF02687">
    <property type="entry name" value="FtsX"/>
    <property type="match status" value="2"/>
</dbReference>
<evidence type="ECO:0000256" key="4">
    <source>
        <dbReference type="ARBA" id="ARBA00022989"/>
    </source>
</evidence>
<feature type="domain" description="ABC3 transporter permease C-terminal" evidence="8">
    <location>
        <begin position="729"/>
        <end position="842"/>
    </location>
</feature>
<keyword evidence="11" id="KW-1185">Reference proteome</keyword>
<evidence type="ECO:0000259" key="9">
    <source>
        <dbReference type="Pfam" id="PF12704"/>
    </source>
</evidence>
<dbReference type="InterPro" id="IPR050250">
    <property type="entry name" value="Macrolide_Exporter_MacB"/>
</dbReference>
<evidence type="ECO:0000256" key="6">
    <source>
        <dbReference type="ARBA" id="ARBA00038076"/>
    </source>
</evidence>
<keyword evidence="5 7" id="KW-0472">Membrane</keyword>
<reference evidence="11" key="1">
    <citation type="journal article" date="2019" name="Int. J. Syst. Evol. Microbiol.">
        <title>The Global Catalogue of Microorganisms (GCM) 10K type strain sequencing project: providing services to taxonomists for standard genome sequencing and annotation.</title>
        <authorList>
            <consortium name="The Broad Institute Genomics Platform"/>
            <consortium name="The Broad Institute Genome Sequencing Center for Infectious Disease"/>
            <person name="Wu L."/>
            <person name="Ma J."/>
        </authorList>
    </citation>
    <scope>NUCLEOTIDE SEQUENCE [LARGE SCALE GENOMIC DNA]</scope>
    <source>
        <strain evidence="11">JCM 4087</strain>
    </source>
</reference>
<dbReference type="InterPro" id="IPR003838">
    <property type="entry name" value="ABC3_permease_C"/>
</dbReference>
<dbReference type="PANTHER" id="PTHR30572">
    <property type="entry name" value="MEMBRANE COMPONENT OF TRANSPORTER-RELATED"/>
    <property type="match status" value="1"/>
</dbReference>
<feature type="transmembrane region" description="Helical" evidence="7">
    <location>
        <begin position="812"/>
        <end position="834"/>
    </location>
</feature>
<comment type="subcellular location">
    <subcellularLocation>
        <location evidence="1">Cell membrane</location>
        <topology evidence="1">Multi-pass membrane protein</topology>
    </subcellularLocation>
</comment>
<feature type="domain" description="MacB-like periplasmic core" evidence="9">
    <location>
        <begin position="22"/>
        <end position="257"/>
    </location>
</feature>
<comment type="caution">
    <text evidence="10">The sequence shown here is derived from an EMBL/GenBank/DDBJ whole genome shotgun (WGS) entry which is preliminary data.</text>
</comment>
<sequence length="849" mass="92213">MNKLWQDVRYGLRQLRKSPGFTLTAVITLALGIGANAAIFTLVQGILLRSLPFSDPNQLYRIGDKDDCCVEGGFVGDNGDFDIYSYDLYLQFKQSAPEFEQLAAMRAGFGGFSVRRGNEIAKELTGEYVSGNYFSTLGIGSYLGRVFSDSDDTPSAAPVVVLSYEGWQNEFASDTSIVGSTISVETHPFTVIGIAPRGFFGDRITGNPPMFWIPLNTEPTISGNGSILHHPDSNFLYAVGRVKPGTPIPALQAKLSATMREWMKTRPVYTENGASAEIPKQHVTVVPAGGGIQNLQQEAGDGLTMLMILSSVVLLIACANIANLLLARATARKAEVSLRMALGSGRSRLVRQIFTESVLLSLIGGLVGLAVAYAGSRVILILAFPGAKHLPVSATPSWQVLGFAFGISLLTGALFGTTPAWISTHAQPAEVLRGSSRSTSDRSSLPQKALVVFQAALSLVLLVGAALMTKSLNKLEHQNFGLHTENRYVAHFDPHGAGYSLDRLPALYHEIQNRFESLPGVTGVGLAMYSPLEGDNWGECIIQQGHPAPRPGEHCGSTWDRVSAGYLDVIGVPKVRGREFTDQDTATSLPVAIVNETFVKRFFPNQDPIGRHFGIDDVKYSGSWEIIGVFKDFKINNPKEEPRPVYLRPMTQYYKPYTESGFISTEDQSMYANSIMLRFNRPQQDADALIRRTLASIDPNLTINDLRSLDAQVADNFDQDRLLARLTTLFGVLALILASVGLYGVTSYLVVRRTSEIGIRMALGSTRGRVVQLVLRSVAWQIGLGLALGIPSTLLAGHYMKSQLYGVSEYDATAMIAGVVVLCCCALIAGFIPARRAASIEPMQALRTE</sequence>
<protein>
    <submittedName>
        <fullName evidence="10">ABC transporter permease</fullName>
    </submittedName>
</protein>
<accession>A0ABW1EI14</accession>
<feature type="domain" description="ABC3 transporter permease C-terminal" evidence="8">
    <location>
        <begin position="307"/>
        <end position="427"/>
    </location>
</feature>
<feature type="domain" description="MacB-like periplasmic core" evidence="9">
    <location>
        <begin position="560"/>
        <end position="682"/>
    </location>
</feature>
<comment type="similarity">
    <text evidence="6">Belongs to the ABC-4 integral membrane protein family.</text>
</comment>
<proteinExistence type="inferred from homology"/>
<keyword evidence="4 7" id="KW-1133">Transmembrane helix</keyword>
<feature type="transmembrane region" description="Helical" evidence="7">
    <location>
        <begin position="396"/>
        <end position="415"/>
    </location>
</feature>
<organism evidence="10 11">
    <name type="scientific">Acidicapsa dinghuensis</name>
    <dbReference type="NCBI Taxonomy" id="2218256"/>
    <lineage>
        <taxon>Bacteria</taxon>
        <taxon>Pseudomonadati</taxon>
        <taxon>Acidobacteriota</taxon>
        <taxon>Terriglobia</taxon>
        <taxon>Terriglobales</taxon>
        <taxon>Acidobacteriaceae</taxon>
        <taxon>Acidicapsa</taxon>
    </lineage>
</organism>